<organism evidence="4 5">
    <name type="scientific">Prevotella amnii DNF00058</name>
    <dbReference type="NCBI Taxonomy" id="1401066"/>
    <lineage>
        <taxon>Bacteria</taxon>
        <taxon>Pseudomonadati</taxon>
        <taxon>Bacteroidota</taxon>
        <taxon>Bacteroidia</taxon>
        <taxon>Bacteroidales</taxon>
        <taxon>Prevotellaceae</taxon>
        <taxon>Prevotella</taxon>
    </lineage>
</organism>
<accession>A0A096AYC9</accession>
<dbReference type="InterPro" id="IPR039566">
    <property type="entry name" value="CvfB_S1_st"/>
</dbReference>
<dbReference type="EMBL" id="JRNU01000017">
    <property type="protein sequence ID" value="KGF52098.1"/>
    <property type="molecule type" value="Genomic_DNA"/>
</dbReference>
<dbReference type="Proteomes" id="UP000029614">
    <property type="component" value="Unassembled WGS sequence"/>
</dbReference>
<dbReference type="InterPro" id="IPR014464">
    <property type="entry name" value="CvfB_fam"/>
</dbReference>
<dbReference type="RefSeq" id="WP_036855254.1">
    <property type="nucleotide sequence ID" value="NZ_JRNU01000017.1"/>
</dbReference>
<dbReference type="OrthoDB" id="9801597at2"/>
<feature type="domain" description="Conserved virulence factor B first S1" evidence="2">
    <location>
        <begin position="6"/>
        <end position="72"/>
    </location>
</feature>
<protein>
    <submittedName>
        <fullName evidence="4">GntR family transcriptional regulator</fullName>
    </submittedName>
</protein>
<dbReference type="InterPro" id="IPR040764">
    <property type="entry name" value="CvfB_WH"/>
</dbReference>
<dbReference type="AlphaFoldDB" id="A0A096AYC9"/>
<reference evidence="4 5" key="1">
    <citation type="submission" date="2014-07" db="EMBL/GenBank/DDBJ databases">
        <authorList>
            <person name="McCorrison J."/>
            <person name="Sanka R."/>
            <person name="Torralba M."/>
            <person name="Gillis M."/>
            <person name="Haft D.H."/>
            <person name="Methe B."/>
            <person name="Sutton G."/>
            <person name="Nelson K.E."/>
        </authorList>
    </citation>
    <scope>NUCLEOTIDE SEQUENCE [LARGE SCALE GENOMIC DNA]</scope>
    <source>
        <strain evidence="4 5">DNF00058</strain>
    </source>
</reference>
<evidence type="ECO:0000259" key="3">
    <source>
        <dbReference type="Pfam" id="PF17783"/>
    </source>
</evidence>
<feature type="domain" description="Conserved virulence factor B-like winged helix" evidence="3">
    <location>
        <begin position="227"/>
        <end position="284"/>
    </location>
</feature>
<keyword evidence="5" id="KW-1185">Reference proteome</keyword>
<comment type="caution">
    <text evidence="4">The sequence shown here is derived from an EMBL/GenBank/DDBJ whole genome shotgun (WGS) entry which is preliminary data.</text>
</comment>
<dbReference type="Pfam" id="PF17783">
    <property type="entry name" value="WHD_CvfB"/>
    <property type="match status" value="1"/>
</dbReference>
<dbReference type="InterPro" id="IPR012340">
    <property type="entry name" value="NA-bd_OB-fold"/>
</dbReference>
<dbReference type="PIRSF" id="PIRSF012524">
    <property type="entry name" value="YitL_S1"/>
    <property type="match status" value="1"/>
</dbReference>
<dbReference type="Gene3D" id="2.40.50.140">
    <property type="entry name" value="Nucleic acid-binding proteins"/>
    <property type="match status" value="2"/>
</dbReference>
<dbReference type="Gene3D" id="1.10.10.10">
    <property type="entry name" value="Winged helix-like DNA-binding domain superfamily/Winged helix DNA-binding domain"/>
    <property type="match status" value="1"/>
</dbReference>
<comment type="similarity">
    <text evidence="1">Belongs to the CvfB family.</text>
</comment>
<proteinExistence type="inferred from homology"/>
<gene>
    <name evidence="4" type="ORF">HMPREF9302_04940</name>
</gene>
<dbReference type="PANTHER" id="PTHR37296">
    <property type="entry name" value="CONSERVED VIRULENCE FACTOR B"/>
    <property type="match status" value="1"/>
</dbReference>
<evidence type="ECO:0000313" key="4">
    <source>
        <dbReference type="EMBL" id="KGF52098.1"/>
    </source>
</evidence>
<evidence type="ECO:0000313" key="5">
    <source>
        <dbReference type="Proteomes" id="UP000029614"/>
    </source>
</evidence>
<dbReference type="Pfam" id="PF13509">
    <property type="entry name" value="S1_2"/>
    <property type="match status" value="1"/>
</dbReference>
<evidence type="ECO:0000259" key="2">
    <source>
        <dbReference type="Pfam" id="PF13509"/>
    </source>
</evidence>
<evidence type="ECO:0000256" key="1">
    <source>
        <dbReference type="PIRNR" id="PIRNR012524"/>
    </source>
</evidence>
<name>A0A096AYC9_9BACT</name>
<dbReference type="InterPro" id="IPR036388">
    <property type="entry name" value="WH-like_DNA-bd_sf"/>
</dbReference>
<dbReference type="PANTHER" id="PTHR37296:SF1">
    <property type="entry name" value="CONSERVED VIRULENCE FACTOR B"/>
    <property type="match status" value="1"/>
</dbReference>
<sequence length="288" mass="32978">MKTIELGTFNKLTIVKKALREGFGEEFGVYLDGGKAGDILMPQKYIPQGANIGDEVEVLVYLDQDERSIATTEKPLATVNSFAYLSCSWVNEYGAFLSWGVTKDLFCPFREQKRRMEIGNSYIIFMYIDKETYRLVASAKVEHFLSKEFPTYKHGEEVDLLIWQKTDLGFKVIVDNKYAGLIYEDQVFKRIHTGDKLKGYIANIRTDGKIDCTLQPIGQQYAISFAERLLEYLKAHNGECNLGDKSNAEDIKYQFQVSKKVYKKAIGDLYKKHLITVEPTKIKLVKNV</sequence>